<dbReference type="InterPro" id="IPR013325">
    <property type="entry name" value="RNA_pol_sigma_r2"/>
</dbReference>
<dbReference type="CDD" id="cd06171">
    <property type="entry name" value="Sigma70_r4"/>
    <property type="match status" value="1"/>
</dbReference>
<dbReference type="Gene3D" id="1.20.120.1810">
    <property type="match status" value="1"/>
</dbReference>
<dbReference type="PANTHER" id="PTHR30603">
    <property type="entry name" value="RNA POLYMERASE SIGMA FACTOR RPO"/>
    <property type="match status" value="1"/>
</dbReference>
<evidence type="ECO:0000313" key="8">
    <source>
        <dbReference type="EMBL" id="KAA8499959.1"/>
    </source>
</evidence>
<comment type="caution">
    <text evidence="8">The sequence shown here is derived from an EMBL/GenBank/DDBJ whole genome shotgun (WGS) entry which is preliminary data.</text>
</comment>
<keyword evidence="9" id="KW-1185">Reference proteome</keyword>
<accession>A0A5J4Z7E3</accession>
<evidence type="ECO:0000256" key="4">
    <source>
        <dbReference type="ARBA" id="ARBA00023125"/>
    </source>
</evidence>
<dbReference type="InterPro" id="IPR013324">
    <property type="entry name" value="RNA_pol_sigma_r3/r4-like"/>
</dbReference>
<dbReference type="GO" id="GO:0006352">
    <property type="term" value="P:DNA-templated transcription initiation"/>
    <property type="evidence" value="ECO:0007669"/>
    <property type="project" value="InterPro"/>
</dbReference>
<dbReference type="OMA" id="KKYQQRG"/>
<dbReference type="InterPro" id="IPR007627">
    <property type="entry name" value="RNA_pol_sigma70_r2"/>
</dbReference>
<feature type="domain" description="RNA polymerase sigma-70" evidence="7">
    <location>
        <begin position="305"/>
        <end position="318"/>
    </location>
</feature>
<keyword evidence="2" id="KW-0805">Transcription regulation</keyword>
<evidence type="ECO:0000259" key="7">
    <source>
        <dbReference type="PROSITE" id="PS00715"/>
    </source>
</evidence>
<gene>
    <name evidence="8" type="ORF">FVE85_7544</name>
</gene>
<proteinExistence type="inferred from homology"/>
<sequence length="518" mass="56515">MAFVSHVGVDIAARERVRCGGRTQQCALAGSTQPWACTAVAGGSSANGASKRVTRSKTGSSDGATRSKRGSSVAVSAAAAVAAAPSGVSGGAERSVAVALRVPTKSKSRRRSSIVSDVLTASTRKTVTRRASERVDDTVRSRRSAPSVLKREKAEGSLRPSPVASSPDGDLDRKSTDRRRSGGGASGGHLRRNSSVGPAATAMRQYLAGISQDDLLERAQEIALANQVRALVDLQKVRSDAARKLGRPVPLNEWAEMVGMTAQDLTLAMQLGTRAKNQLVTSNMGLVHNVAGKYAGKVETLTFQDLVQEGAMGLMRAAEKFDAKKGWRFSTYATWWIRASMMRCMDHQERSIRVPGPVLDQFRLVKKTFTVMSLRKGREPTNEELAKELKLSTDKLRFILQSGVRKPSSVDQNVARSGSNDDAHKTLLDILRSDENVEENIVGEMLKGDLDRVLRRYLNPQERGVVRLRFGLEDGHTRTLEEVGKALKLSRERIRQVVFTAMRKLRDPRVQAALQDYL</sequence>
<dbReference type="Pfam" id="PF04542">
    <property type="entry name" value="Sigma70_r2"/>
    <property type="match status" value="1"/>
</dbReference>
<feature type="compositionally biased region" description="Basic and acidic residues" evidence="6">
    <location>
        <begin position="170"/>
        <end position="180"/>
    </location>
</feature>
<dbReference type="GO" id="GO:0016987">
    <property type="term" value="F:sigma factor activity"/>
    <property type="evidence" value="ECO:0007669"/>
    <property type="project" value="UniProtKB-KW"/>
</dbReference>
<protein>
    <submittedName>
        <fullName evidence="8">RNA polymerase sigma factor SigA</fullName>
    </submittedName>
</protein>
<evidence type="ECO:0000256" key="5">
    <source>
        <dbReference type="ARBA" id="ARBA00023163"/>
    </source>
</evidence>
<dbReference type="InterPro" id="IPR007624">
    <property type="entry name" value="RNA_pol_sigma70_r3"/>
</dbReference>
<dbReference type="Proteomes" id="UP000324585">
    <property type="component" value="Unassembled WGS sequence"/>
</dbReference>
<organism evidence="8 9">
    <name type="scientific">Porphyridium purpureum</name>
    <name type="common">Red alga</name>
    <name type="synonym">Porphyridium cruentum</name>
    <dbReference type="NCBI Taxonomy" id="35688"/>
    <lineage>
        <taxon>Eukaryota</taxon>
        <taxon>Rhodophyta</taxon>
        <taxon>Bangiophyceae</taxon>
        <taxon>Porphyridiales</taxon>
        <taxon>Porphyridiaceae</taxon>
        <taxon>Porphyridium</taxon>
    </lineage>
</organism>
<keyword evidence="3" id="KW-0731">Sigma factor</keyword>
<dbReference type="InterPro" id="IPR050239">
    <property type="entry name" value="Sigma-70_RNA_pol_init_factors"/>
</dbReference>
<dbReference type="InterPro" id="IPR000943">
    <property type="entry name" value="RNA_pol_sigma70"/>
</dbReference>
<evidence type="ECO:0000256" key="6">
    <source>
        <dbReference type="SAM" id="MobiDB-lite"/>
    </source>
</evidence>
<keyword evidence="5" id="KW-0804">Transcription</keyword>
<feature type="region of interest" description="Disordered" evidence="6">
    <location>
        <begin position="124"/>
        <end position="197"/>
    </location>
</feature>
<dbReference type="SUPFAM" id="SSF88659">
    <property type="entry name" value="Sigma3 and sigma4 domains of RNA polymerase sigma factors"/>
    <property type="match status" value="2"/>
</dbReference>
<comment type="similarity">
    <text evidence="1">Belongs to the sigma-70 factor family.</text>
</comment>
<dbReference type="InterPro" id="IPR036388">
    <property type="entry name" value="WH-like_DNA-bd_sf"/>
</dbReference>
<dbReference type="InterPro" id="IPR014284">
    <property type="entry name" value="RNA_pol_sigma-70_dom"/>
</dbReference>
<name>A0A5J4Z7E3_PORPP</name>
<dbReference type="Pfam" id="PF04539">
    <property type="entry name" value="Sigma70_r3"/>
    <property type="match status" value="1"/>
</dbReference>
<evidence type="ECO:0000256" key="1">
    <source>
        <dbReference type="ARBA" id="ARBA00007788"/>
    </source>
</evidence>
<feature type="compositionally biased region" description="Basic and acidic residues" evidence="6">
    <location>
        <begin position="130"/>
        <end position="140"/>
    </location>
</feature>
<evidence type="ECO:0000256" key="2">
    <source>
        <dbReference type="ARBA" id="ARBA00023015"/>
    </source>
</evidence>
<dbReference type="PRINTS" id="PR00046">
    <property type="entry name" value="SIGMA70FCT"/>
</dbReference>
<dbReference type="NCBIfam" id="TIGR02937">
    <property type="entry name" value="sigma70-ECF"/>
    <property type="match status" value="1"/>
</dbReference>
<dbReference type="InterPro" id="IPR007630">
    <property type="entry name" value="RNA_pol_sigma70_r4"/>
</dbReference>
<keyword evidence="4" id="KW-0238">DNA-binding</keyword>
<dbReference type="AlphaFoldDB" id="A0A5J4Z7E3"/>
<dbReference type="OrthoDB" id="206108at2759"/>
<dbReference type="EMBL" id="VRMN01000001">
    <property type="protein sequence ID" value="KAA8499959.1"/>
    <property type="molecule type" value="Genomic_DNA"/>
</dbReference>
<reference evidence="9" key="1">
    <citation type="journal article" date="2019" name="Nat. Commun.">
        <title>Expansion of phycobilisome linker gene families in mesophilic red algae.</title>
        <authorList>
            <person name="Lee J."/>
            <person name="Kim D."/>
            <person name="Bhattacharya D."/>
            <person name="Yoon H.S."/>
        </authorList>
    </citation>
    <scope>NUCLEOTIDE SEQUENCE [LARGE SCALE GENOMIC DNA]</scope>
    <source>
        <strain evidence="9">CCMP 1328</strain>
    </source>
</reference>
<dbReference type="SUPFAM" id="SSF88946">
    <property type="entry name" value="Sigma2 domain of RNA polymerase sigma factors"/>
    <property type="match status" value="1"/>
</dbReference>
<evidence type="ECO:0000256" key="3">
    <source>
        <dbReference type="ARBA" id="ARBA00023082"/>
    </source>
</evidence>
<dbReference type="PROSITE" id="PS00715">
    <property type="entry name" value="SIGMA70_1"/>
    <property type="match status" value="1"/>
</dbReference>
<dbReference type="Gene3D" id="1.10.10.10">
    <property type="entry name" value="Winged helix-like DNA-binding domain superfamily/Winged helix DNA-binding domain"/>
    <property type="match status" value="2"/>
</dbReference>
<dbReference type="PANTHER" id="PTHR30603:SF47">
    <property type="entry name" value="RNA POLYMERASE SIGMA FACTOR SIGD, CHLOROPLASTIC"/>
    <property type="match status" value="1"/>
</dbReference>
<dbReference type="Pfam" id="PF04545">
    <property type="entry name" value="Sigma70_r4"/>
    <property type="match status" value="1"/>
</dbReference>
<feature type="region of interest" description="Disordered" evidence="6">
    <location>
        <begin position="42"/>
        <end position="70"/>
    </location>
</feature>
<evidence type="ECO:0000313" key="9">
    <source>
        <dbReference type="Proteomes" id="UP000324585"/>
    </source>
</evidence>
<dbReference type="GO" id="GO:0003677">
    <property type="term" value="F:DNA binding"/>
    <property type="evidence" value="ECO:0007669"/>
    <property type="project" value="UniProtKB-KW"/>
</dbReference>